<keyword evidence="10" id="KW-1185">Reference proteome</keyword>
<dbReference type="Proteomes" id="UP000280036">
    <property type="component" value="Unassembled WGS sequence"/>
</dbReference>
<dbReference type="PANTHER" id="PTHR30563">
    <property type="entry name" value="DNA RECOMBINATION PROTEIN RMUC"/>
    <property type="match status" value="1"/>
</dbReference>
<dbReference type="EMBL" id="UZVY01000001">
    <property type="protein sequence ID" value="VDR42237.1"/>
    <property type="molecule type" value="Genomic_DNA"/>
</dbReference>
<keyword evidence="3 5" id="KW-0175">Coiled coil</keyword>
<comment type="function">
    <text evidence="1">Involved in DNA recombination.</text>
</comment>
<keyword evidence="6" id="KW-0812">Transmembrane</keyword>
<keyword evidence="6" id="KW-1133">Transmembrane helix</keyword>
<keyword evidence="6" id="KW-0472">Membrane</keyword>
<dbReference type="PANTHER" id="PTHR30563:SF0">
    <property type="entry name" value="DNA RECOMBINATION PROTEIN RMUC"/>
    <property type="match status" value="1"/>
</dbReference>
<reference evidence="7" key="2">
    <citation type="submission" date="2022-07" db="EMBL/GenBank/DDBJ databases">
        <title>Complete genome of Mycoplasma caviae type strain G122.</title>
        <authorList>
            <person name="Spergser J."/>
        </authorList>
    </citation>
    <scope>NUCLEOTIDE SEQUENCE</scope>
    <source>
        <strain evidence="7">G122</strain>
    </source>
</reference>
<dbReference type="Pfam" id="PF02646">
    <property type="entry name" value="RmuC"/>
    <property type="match status" value="1"/>
</dbReference>
<evidence type="ECO:0000256" key="5">
    <source>
        <dbReference type="SAM" id="Coils"/>
    </source>
</evidence>
<gene>
    <name evidence="7" type="primary">rmuC</name>
    <name evidence="8" type="ORF">NCTC10126_00744</name>
    <name evidence="7" type="ORF">NPA07_03935</name>
</gene>
<dbReference type="Proteomes" id="UP001058569">
    <property type="component" value="Chromosome"/>
</dbReference>
<dbReference type="Gene3D" id="1.20.120.20">
    <property type="entry name" value="Apolipoprotein"/>
    <property type="match status" value="1"/>
</dbReference>
<keyword evidence="4" id="KW-0233">DNA recombination</keyword>
<evidence type="ECO:0000256" key="1">
    <source>
        <dbReference type="ARBA" id="ARBA00003416"/>
    </source>
</evidence>
<dbReference type="AlphaFoldDB" id="A0A3P8KXC4"/>
<organism evidence="8 9">
    <name type="scientific">Mycoplasmopsis caviae</name>
    <dbReference type="NCBI Taxonomy" id="55603"/>
    <lineage>
        <taxon>Bacteria</taxon>
        <taxon>Bacillati</taxon>
        <taxon>Mycoplasmatota</taxon>
        <taxon>Mycoplasmoidales</taxon>
        <taxon>Metamycoplasmataceae</taxon>
        <taxon>Mycoplasmopsis</taxon>
    </lineage>
</organism>
<dbReference type="InterPro" id="IPR003798">
    <property type="entry name" value="DNA_recombination_RmuC"/>
</dbReference>
<evidence type="ECO:0000313" key="8">
    <source>
        <dbReference type="EMBL" id="VDR42237.1"/>
    </source>
</evidence>
<evidence type="ECO:0000313" key="10">
    <source>
        <dbReference type="Proteomes" id="UP001058569"/>
    </source>
</evidence>
<protein>
    <submittedName>
        <fullName evidence="7">DNA recombination protein RmuC</fullName>
    </submittedName>
    <submittedName>
        <fullName evidence="8">RmuC family</fullName>
    </submittedName>
</protein>
<name>A0A3P8KXC4_9BACT</name>
<dbReference type="GO" id="GO:0006310">
    <property type="term" value="P:DNA recombination"/>
    <property type="evidence" value="ECO:0007669"/>
    <property type="project" value="UniProtKB-KW"/>
</dbReference>
<comment type="similarity">
    <text evidence="2">Belongs to the RmuC family.</text>
</comment>
<dbReference type="RefSeq" id="WP_235659554.1">
    <property type="nucleotide sequence ID" value="NZ_CP101806.1"/>
</dbReference>
<feature type="transmembrane region" description="Helical" evidence="6">
    <location>
        <begin position="6"/>
        <end position="31"/>
    </location>
</feature>
<feature type="coiled-coil region" evidence="5">
    <location>
        <begin position="118"/>
        <end position="145"/>
    </location>
</feature>
<evidence type="ECO:0000313" key="9">
    <source>
        <dbReference type="Proteomes" id="UP000280036"/>
    </source>
</evidence>
<evidence type="ECO:0000256" key="6">
    <source>
        <dbReference type="SAM" id="Phobius"/>
    </source>
</evidence>
<evidence type="ECO:0000256" key="4">
    <source>
        <dbReference type="ARBA" id="ARBA00023172"/>
    </source>
</evidence>
<accession>A0A3P8KXC4</accession>
<sequence>MNLDMWSLALFLISLFVSIASIFLTMTIYLWTKHDSDRSEKIIKSIKEELDKEIPNHINNLGSNIDTKITNSFTMINDNFKSLREEIETKMKSFEISIKDGISNIRDEINKKFEDEISKKMNENFKNIKENMENLDKNLIRFETLQESVKSLQKTFDGTKSRGNFGEFNLQNVLSEHLSKDLWAAQVDLKKLSKTNLSEASGVLDDDTSNNERVDFAIKMPNSDNDENGNYLPIDCKFPLQSFIEYQEADSKDDRLKAQANFRKVIIEQAKSISSKYIIKNVTTKHAIMYLPSEAVFALAVSDTELNTLLNKNYNITLAGPTTILVIIQTIAYFNYGISMKQNVDILLDQFAEFRKSQSALQSKIEGCKKKNDNTGIELERAMNIVQKMGNKINKSVEFAMKKGVLKPDYDFESHIKNSPMLEGLSDEYEKEDAE</sequence>
<evidence type="ECO:0000256" key="2">
    <source>
        <dbReference type="ARBA" id="ARBA00009840"/>
    </source>
</evidence>
<reference evidence="8 9" key="1">
    <citation type="submission" date="2018-12" db="EMBL/GenBank/DDBJ databases">
        <authorList>
            <consortium name="Pathogen Informatics"/>
        </authorList>
    </citation>
    <scope>NUCLEOTIDE SEQUENCE [LARGE SCALE GENOMIC DNA]</scope>
    <source>
        <strain evidence="8 9">NCTC10126</strain>
    </source>
</reference>
<evidence type="ECO:0000313" key="7">
    <source>
        <dbReference type="EMBL" id="UUD34935.1"/>
    </source>
</evidence>
<dbReference type="EMBL" id="CP101806">
    <property type="protein sequence ID" value="UUD34935.1"/>
    <property type="molecule type" value="Genomic_DNA"/>
</dbReference>
<proteinExistence type="inferred from homology"/>
<evidence type="ECO:0000256" key="3">
    <source>
        <dbReference type="ARBA" id="ARBA00023054"/>
    </source>
</evidence>